<dbReference type="NCBIfam" id="TIGR01361">
    <property type="entry name" value="DAHP_synth_Bsub"/>
    <property type="match status" value="1"/>
</dbReference>
<dbReference type="GO" id="GO:0003849">
    <property type="term" value="F:3-deoxy-7-phosphoheptulonate synthase activity"/>
    <property type="evidence" value="ECO:0007669"/>
    <property type="project" value="UniProtKB-EC"/>
</dbReference>
<name>A0A9D0ZWD5_9FIRM</name>
<gene>
    <name evidence="4" type="primary">aroF</name>
    <name evidence="4" type="ORF">IAB26_10755</name>
</gene>
<accession>A0A9D0ZWD5</accession>
<dbReference type="EMBL" id="DVFT01000158">
    <property type="protein sequence ID" value="HIQ97029.1"/>
    <property type="molecule type" value="Genomic_DNA"/>
</dbReference>
<dbReference type="SUPFAM" id="SSF51569">
    <property type="entry name" value="Aldolase"/>
    <property type="match status" value="1"/>
</dbReference>
<evidence type="ECO:0000313" key="5">
    <source>
        <dbReference type="Proteomes" id="UP000886886"/>
    </source>
</evidence>
<dbReference type="InterPro" id="IPR006218">
    <property type="entry name" value="DAHP1/KDSA"/>
</dbReference>
<dbReference type="Proteomes" id="UP000886886">
    <property type="component" value="Unassembled WGS sequence"/>
</dbReference>
<proteinExistence type="predicted"/>
<feature type="domain" description="DAHP synthase ferredoxin-like" evidence="3">
    <location>
        <begin position="1"/>
        <end position="67"/>
    </location>
</feature>
<dbReference type="InterPro" id="IPR041071">
    <property type="entry name" value="DAHP_snth_FXD"/>
</dbReference>
<evidence type="ECO:0000256" key="1">
    <source>
        <dbReference type="ARBA" id="ARBA00022679"/>
    </source>
</evidence>
<protein>
    <submittedName>
        <fullName evidence="4">3-deoxy-7-phosphoheptulonate synthase</fullName>
        <ecNumber evidence="4">2.5.1.54</ecNumber>
    </submittedName>
</protein>
<dbReference type="PANTHER" id="PTHR43018">
    <property type="entry name" value="PHOSPHO-2-DEHYDRO-3-DEOXYHEPTONATE ALDOLASE"/>
    <property type="match status" value="1"/>
</dbReference>
<dbReference type="GO" id="GO:0009073">
    <property type="term" value="P:aromatic amino acid family biosynthetic process"/>
    <property type="evidence" value="ECO:0007669"/>
    <property type="project" value="InterPro"/>
</dbReference>
<keyword evidence="1 4" id="KW-0808">Transferase</keyword>
<comment type="caution">
    <text evidence="4">The sequence shown here is derived from an EMBL/GenBank/DDBJ whole genome shotgun (WGS) entry which is preliminary data.</text>
</comment>
<dbReference type="Gene3D" id="3.30.70.1140">
    <property type="entry name" value="Phospho-2-dehydro-3-deoxyheptonate aldolase, domain 1"/>
    <property type="match status" value="1"/>
</dbReference>
<dbReference type="PANTHER" id="PTHR43018:SF2">
    <property type="entry name" value="PHOSPHO-2-DEHYDRO-3-DEOXYHEPTONATE ALDOLASE"/>
    <property type="match status" value="1"/>
</dbReference>
<reference evidence="4" key="1">
    <citation type="submission" date="2020-10" db="EMBL/GenBank/DDBJ databases">
        <authorList>
            <person name="Gilroy R."/>
        </authorList>
    </citation>
    <scope>NUCLEOTIDE SEQUENCE</scope>
    <source>
        <strain evidence="4">ChiSjej3B21-11622</strain>
    </source>
</reference>
<dbReference type="Gene3D" id="3.20.20.70">
    <property type="entry name" value="Aldolase class I"/>
    <property type="match status" value="1"/>
</dbReference>
<dbReference type="InterPro" id="IPR006268">
    <property type="entry name" value="DAHP_syn_2"/>
</dbReference>
<evidence type="ECO:0000259" key="2">
    <source>
        <dbReference type="Pfam" id="PF00793"/>
    </source>
</evidence>
<sequence length="338" mass="36501">MIIIMKPHAPDESIQKVAHLIEENGLTVHLSKGEEVTIIGVVGDKTRLAGKNLELIPGVDRIVPVTESYKLSNLKFHPSPSVIQVGSTEIGPNNLTIMAGPCAIESREQLLTIARGVKKAGATILRGGAYKPRTSPYSFQGLEEEGLKYMKEASEETGLMTICEVISAASLETAVNYVDMIQIGARNMQNFQLLREAGRAGLPVLLKRGLSATIEEWLNAAEYIMAEGNPNVVLCERGIRTYETSTRNTLDISAVPVLKSKTHLPVIVDPSHASGVRAYVAPLAKSAVACGADGLMIEVHNNPACALSDGPQSLTLEQFQELTQKLAPYCELEGRKFS</sequence>
<dbReference type="InterPro" id="IPR052899">
    <property type="entry name" value="Class-I_DAHP_synthase"/>
</dbReference>
<dbReference type="NCBIfam" id="NF006421">
    <property type="entry name" value="PRK08673.1"/>
    <property type="match status" value="1"/>
</dbReference>
<dbReference type="Pfam" id="PF00793">
    <property type="entry name" value="DAHP_synth_1"/>
    <property type="match status" value="1"/>
</dbReference>
<reference evidence="4" key="2">
    <citation type="journal article" date="2021" name="PeerJ">
        <title>Extensive microbial diversity within the chicken gut microbiome revealed by metagenomics and culture.</title>
        <authorList>
            <person name="Gilroy R."/>
            <person name="Ravi A."/>
            <person name="Getino M."/>
            <person name="Pursley I."/>
            <person name="Horton D.L."/>
            <person name="Alikhan N.F."/>
            <person name="Baker D."/>
            <person name="Gharbi K."/>
            <person name="Hall N."/>
            <person name="Watson M."/>
            <person name="Adriaenssens E.M."/>
            <person name="Foster-Nyarko E."/>
            <person name="Jarju S."/>
            <person name="Secka A."/>
            <person name="Antonio M."/>
            <person name="Oren A."/>
            <person name="Chaudhuri R.R."/>
            <person name="La Ragione R."/>
            <person name="Hildebrand F."/>
            <person name="Pallen M.J."/>
        </authorList>
    </citation>
    <scope>NUCLEOTIDE SEQUENCE</scope>
    <source>
        <strain evidence="4">ChiSjej3B21-11622</strain>
    </source>
</reference>
<dbReference type="NCBIfam" id="NF009239">
    <property type="entry name" value="PRK12595.1"/>
    <property type="match status" value="1"/>
</dbReference>
<dbReference type="AlphaFoldDB" id="A0A9D0ZWD5"/>
<dbReference type="EC" id="2.5.1.54" evidence="4"/>
<organism evidence="4 5">
    <name type="scientific">Candidatus Limivivens merdigallinarum</name>
    <dbReference type="NCBI Taxonomy" id="2840859"/>
    <lineage>
        <taxon>Bacteria</taxon>
        <taxon>Bacillati</taxon>
        <taxon>Bacillota</taxon>
        <taxon>Clostridia</taxon>
        <taxon>Lachnospirales</taxon>
        <taxon>Lachnospiraceae</taxon>
        <taxon>Lachnospiraceae incertae sedis</taxon>
        <taxon>Candidatus Limivivens</taxon>
    </lineage>
</organism>
<evidence type="ECO:0000259" key="3">
    <source>
        <dbReference type="Pfam" id="PF18152"/>
    </source>
</evidence>
<feature type="domain" description="DAHP synthetase I/KDSA" evidence="2">
    <location>
        <begin position="90"/>
        <end position="325"/>
    </location>
</feature>
<dbReference type="Pfam" id="PF18152">
    <property type="entry name" value="DAHP_snth_FXD"/>
    <property type="match status" value="1"/>
</dbReference>
<evidence type="ECO:0000313" key="4">
    <source>
        <dbReference type="EMBL" id="HIQ97029.1"/>
    </source>
</evidence>
<dbReference type="GO" id="GO:0016832">
    <property type="term" value="F:aldehyde-lyase activity"/>
    <property type="evidence" value="ECO:0007669"/>
    <property type="project" value="InterPro"/>
</dbReference>
<dbReference type="InterPro" id="IPR013785">
    <property type="entry name" value="Aldolase_TIM"/>
</dbReference>